<feature type="transmembrane region" description="Helical" evidence="1">
    <location>
        <begin position="213"/>
        <end position="235"/>
    </location>
</feature>
<gene>
    <name evidence="3" type="ORF">B0H63DRAFT_458145</name>
</gene>
<comment type="caution">
    <text evidence="3">The sequence shown here is derived from an EMBL/GenBank/DDBJ whole genome shotgun (WGS) entry which is preliminary data.</text>
</comment>
<reference evidence="3" key="2">
    <citation type="submission" date="2023-06" db="EMBL/GenBank/DDBJ databases">
        <authorList>
            <consortium name="Lawrence Berkeley National Laboratory"/>
            <person name="Haridas S."/>
            <person name="Hensen N."/>
            <person name="Bonometti L."/>
            <person name="Westerberg I."/>
            <person name="Brannstrom I.O."/>
            <person name="Guillou S."/>
            <person name="Cros-Aarteil S."/>
            <person name="Calhoun S."/>
            <person name="Kuo A."/>
            <person name="Mondo S."/>
            <person name="Pangilinan J."/>
            <person name="Riley R."/>
            <person name="LaButti K."/>
            <person name="Andreopoulos B."/>
            <person name="Lipzen A."/>
            <person name="Chen C."/>
            <person name="Yanf M."/>
            <person name="Daum C."/>
            <person name="Ng V."/>
            <person name="Clum A."/>
            <person name="Steindorff A."/>
            <person name="Ohm R."/>
            <person name="Martin F."/>
            <person name="Silar P."/>
            <person name="Natvig D."/>
            <person name="Lalanne C."/>
            <person name="Gautier V."/>
            <person name="Ament-velasquez S.L."/>
            <person name="Kruys A."/>
            <person name="Hutchinson M.I."/>
            <person name="Powell A.J."/>
            <person name="Barry K."/>
            <person name="Miller A.N."/>
            <person name="Grigoriev I.V."/>
            <person name="Debuchy R."/>
            <person name="Gladieux P."/>
            <person name="Thoren M.H."/>
            <person name="Johannesson H."/>
        </authorList>
    </citation>
    <scope>NUCLEOTIDE SEQUENCE</scope>
    <source>
        <strain evidence="3">CBS 232.78</strain>
    </source>
</reference>
<organism evidence="3 4">
    <name type="scientific">Podospora didyma</name>
    <dbReference type="NCBI Taxonomy" id="330526"/>
    <lineage>
        <taxon>Eukaryota</taxon>
        <taxon>Fungi</taxon>
        <taxon>Dikarya</taxon>
        <taxon>Ascomycota</taxon>
        <taxon>Pezizomycotina</taxon>
        <taxon>Sordariomycetes</taxon>
        <taxon>Sordariomycetidae</taxon>
        <taxon>Sordariales</taxon>
        <taxon>Podosporaceae</taxon>
        <taxon>Podospora</taxon>
    </lineage>
</organism>
<sequence>MAPNDEEANPVIADPVSKSTVDAARRHIFYLNERGERFNMTALHRMNMHYMRKRILDETMTILKKGEMNDGNSEALSLLMQNYCTALRDREFMRDAGYRDWANNPFLLRSERPMERQLLSHLSGHGILPERGVAPAENDLMPDMPGGPWDYPSSARRRRERYALATVGGVILVAPMVFMVLVPTKAANLATTAVCTMVFAVAVAYFSPSKLPIELLAATATYAAVLVVFVGGATVGCQ</sequence>
<evidence type="ECO:0000259" key="2">
    <source>
        <dbReference type="Pfam" id="PF20237"/>
    </source>
</evidence>
<accession>A0AAE0P4X3</accession>
<dbReference type="Proteomes" id="UP001285441">
    <property type="component" value="Unassembled WGS sequence"/>
</dbReference>
<feature type="domain" description="DUF6594" evidence="2">
    <location>
        <begin position="115"/>
        <end position="227"/>
    </location>
</feature>
<name>A0AAE0P4X3_9PEZI</name>
<dbReference type="AlphaFoldDB" id="A0AAE0P4X3"/>
<keyword evidence="1" id="KW-0472">Membrane</keyword>
<protein>
    <recommendedName>
        <fullName evidence="2">DUF6594 domain-containing protein</fullName>
    </recommendedName>
</protein>
<keyword evidence="1" id="KW-0812">Transmembrane</keyword>
<keyword evidence="1" id="KW-1133">Transmembrane helix</keyword>
<feature type="transmembrane region" description="Helical" evidence="1">
    <location>
        <begin position="187"/>
        <end position="206"/>
    </location>
</feature>
<dbReference type="EMBL" id="JAULSW010000001">
    <property type="protein sequence ID" value="KAK3393404.1"/>
    <property type="molecule type" value="Genomic_DNA"/>
</dbReference>
<evidence type="ECO:0000313" key="4">
    <source>
        <dbReference type="Proteomes" id="UP001285441"/>
    </source>
</evidence>
<keyword evidence="4" id="KW-1185">Reference proteome</keyword>
<dbReference type="InterPro" id="IPR046529">
    <property type="entry name" value="DUF6594"/>
</dbReference>
<feature type="transmembrane region" description="Helical" evidence="1">
    <location>
        <begin position="162"/>
        <end position="181"/>
    </location>
</feature>
<reference evidence="3" key="1">
    <citation type="journal article" date="2023" name="Mol. Phylogenet. Evol.">
        <title>Genome-scale phylogeny and comparative genomics of the fungal order Sordariales.</title>
        <authorList>
            <person name="Hensen N."/>
            <person name="Bonometti L."/>
            <person name="Westerberg I."/>
            <person name="Brannstrom I.O."/>
            <person name="Guillou S."/>
            <person name="Cros-Aarteil S."/>
            <person name="Calhoun S."/>
            <person name="Haridas S."/>
            <person name="Kuo A."/>
            <person name="Mondo S."/>
            <person name="Pangilinan J."/>
            <person name="Riley R."/>
            <person name="LaButti K."/>
            <person name="Andreopoulos B."/>
            <person name="Lipzen A."/>
            <person name="Chen C."/>
            <person name="Yan M."/>
            <person name="Daum C."/>
            <person name="Ng V."/>
            <person name="Clum A."/>
            <person name="Steindorff A."/>
            <person name="Ohm R.A."/>
            <person name="Martin F."/>
            <person name="Silar P."/>
            <person name="Natvig D.O."/>
            <person name="Lalanne C."/>
            <person name="Gautier V."/>
            <person name="Ament-Velasquez S.L."/>
            <person name="Kruys A."/>
            <person name="Hutchinson M.I."/>
            <person name="Powell A.J."/>
            <person name="Barry K."/>
            <person name="Miller A.N."/>
            <person name="Grigoriev I.V."/>
            <person name="Debuchy R."/>
            <person name="Gladieux P."/>
            <person name="Hiltunen Thoren M."/>
            <person name="Johannesson H."/>
        </authorList>
    </citation>
    <scope>NUCLEOTIDE SEQUENCE</scope>
    <source>
        <strain evidence="3">CBS 232.78</strain>
    </source>
</reference>
<evidence type="ECO:0000313" key="3">
    <source>
        <dbReference type="EMBL" id="KAK3393404.1"/>
    </source>
</evidence>
<dbReference type="Pfam" id="PF20237">
    <property type="entry name" value="DUF6594"/>
    <property type="match status" value="1"/>
</dbReference>
<evidence type="ECO:0000256" key="1">
    <source>
        <dbReference type="SAM" id="Phobius"/>
    </source>
</evidence>
<proteinExistence type="predicted"/>